<dbReference type="SUPFAM" id="SSF55031">
    <property type="entry name" value="Bacterial exopeptidase dimerisation domain"/>
    <property type="match status" value="1"/>
</dbReference>
<feature type="domain" description="Peptidase M20 dimerisation" evidence="3">
    <location>
        <begin position="200"/>
        <end position="290"/>
    </location>
</feature>
<dbReference type="InterPro" id="IPR036264">
    <property type="entry name" value="Bact_exopeptidase_dim_dom"/>
</dbReference>
<dbReference type="Gene3D" id="3.30.70.360">
    <property type="match status" value="1"/>
</dbReference>
<keyword evidence="5" id="KW-1185">Reference proteome</keyword>
<dbReference type="PANTHER" id="PTHR11014:SF63">
    <property type="entry name" value="METALLOPEPTIDASE, PUTATIVE (AFU_ORTHOLOGUE AFUA_6G09600)-RELATED"/>
    <property type="match status" value="1"/>
</dbReference>
<dbReference type="GO" id="GO:0019877">
    <property type="term" value="P:diaminopimelate biosynthetic process"/>
    <property type="evidence" value="ECO:0007669"/>
    <property type="project" value="UniProtKB-ARBA"/>
</dbReference>
<evidence type="ECO:0000313" key="5">
    <source>
        <dbReference type="Proteomes" id="UP000005868"/>
    </source>
</evidence>
<evidence type="ECO:0000259" key="3">
    <source>
        <dbReference type="Pfam" id="PF07687"/>
    </source>
</evidence>
<dbReference type="HOGENOM" id="CLU_023257_1_1_0"/>
<gene>
    <name evidence="4" type="ordered locus">Tlie_0823</name>
</gene>
<evidence type="ECO:0000256" key="2">
    <source>
        <dbReference type="PIRSR" id="PIRSR005962-1"/>
    </source>
</evidence>
<proteinExistence type="predicted"/>
<comment type="cofactor">
    <cofactor evidence="2">
        <name>Mn(2+)</name>
        <dbReference type="ChEBI" id="CHEBI:29035"/>
    </cofactor>
    <text evidence="2">The Mn(2+) ion enhances activity.</text>
</comment>
<feature type="binding site" evidence="2">
    <location>
        <position position="150"/>
    </location>
    <ligand>
        <name>Mn(2+)</name>
        <dbReference type="ChEBI" id="CHEBI:29035"/>
        <label>2</label>
    </ligand>
</feature>
<dbReference type="Pfam" id="PF07687">
    <property type="entry name" value="M20_dimer"/>
    <property type="match status" value="1"/>
</dbReference>
<organism evidence="4 5">
    <name type="scientific">Thermovirga lienii (strain ATCC BAA-1197 / DSM 17291 / Cas60314)</name>
    <dbReference type="NCBI Taxonomy" id="580340"/>
    <lineage>
        <taxon>Bacteria</taxon>
        <taxon>Thermotogati</taxon>
        <taxon>Synergistota</taxon>
        <taxon>Synergistia</taxon>
        <taxon>Synergistales</taxon>
        <taxon>Thermovirgaceae</taxon>
        <taxon>Thermovirga</taxon>
    </lineage>
</organism>
<dbReference type="GO" id="GO:0046872">
    <property type="term" value="F:metal ion binding"/>
    <property type="evidence" value="ECO:0007669"/>
    <property type="project" value="UniProtKB-KW"/>
</dbReference>
<feature type="binding site" evidence="2">
    <location>
        <position position="116"/>
    </location>
    <ligand>
        <name>Mn(2+)</name>
        <dbReference type="ChEBI" id="CHEBI:29035"/>
        <label>2</label>
    </ligand>
</feature>
<dbReference type="Gene3D" id="3.40.630.10">
    <property type="entry name" value="Zn peptidases"/>
    <property type="match status" value="1"/>
</dbReference>
<dbReference type="PANTHER" id="PTHR11014">
    <property type="entry name" value="PEPTIDASE M20 FAMILY MEMBER"/>
    <property type="match status" value="1"/>
</dbReference>
<name>G7V9K6_THELD</name>
<dbReference type="SUPFAM" id="SSF53187">
    <property type="entry name" value="Zn-dependent exopeptidases"/>
    <property type="match status" value="1"/>
</dbReference>
<dbReference type="EC" id="3.5.1.47" evidence="4"/>
<dbReference type="eggNOG" id="COG1473">
    <property type="taxonomic scope" value="Bacteria"/>
</dbReference>
<dbReference type="GO" id="GO:0050118">
    <property type="term" value="F:N-acetyldiaminopimelate deacetylase activity"/>
    <property type="evidence" value="ECO:0007669"/>
    <property type="project" value="UniProtKB-EC"/>
</dbReference>
<dbReference type="AlphaFoldDB" id="G7V9K6"/>
<feature type="binding site" evidence="2">
    <location>
        <position position="176"/>
    </location>
    <ligand>
        <name>Mn(2+)</name>
        <dbReference type="ChEBI" id="CHEBI:29035"/>
        <label>2</label>
    </ligand>
</feature>
<dbReference type="PIRSF" id="PIRSF005962">
    <property type="entry name" value="Pept_M20D_amidohydro"/>
    <property type="match status" value="1"/>
</dbReference>
<dbReference type="InterPro" id="IPR017439">
    <property type="entry name" value="Amidohydrolase"/>
</dbReference>
<evidence type="ECO:0000313" key="4">
    <source>
        <dbReference type="EMBL" id="AER66556.1"/>
    </source>
</evidence>
<dbReference type="FunFam" id="3.30.70.360:FF:000001">
    <property type="entry name" value="N-acetyldiaminopimelate deacetylase"/>
    <property type="match status" value="1"/>
</dbReference>
<keyword evidence="2" id="KW-0479">Metal-binding</keyword>
<dbReference type="InterPro" id="IPR011650">
    <property type="entry name" value="Peptidase_M20_dimer"/>
</dbReference>
<dbReference type="CDD" id="cd03886">
    <property type="entry name" value="M20_Acy1"/>
    <property type="match status" value="1"/>
</dbReference>
<sequence length="396" mass="43377">MIDMSDTPELVEVLLSQSEDLVDEMVSWRREFHQFPELGFEENITSAKVVSALEAIDSVEVIKGFGIPTSVIGVLGGELGGPALVIRVNMDAVPIQEKTGYPFSSCFPGMMHACGHDSHMAALLGAARILSMHKEKLKRPVVFLFQPAEEGKGGAKKIIEEGFLSKFKVGKMLGFHFWPKIPYGEFRTKKGLFTALSDRIHIAVRGVATHASSPHLGVDPLIVAANIMLAVQGILTRELDPTKTAVITFGQMEAGEIYNIVPESAHLWGTLRTFSEDVRDFIKDRLETMVPLIAQAHRAVASVEYVKNYPSLINDPLLTEEVVSLARSFFGEEQVSNMDGPILNGEDFAFYSLKVPSCFMLLGTGLDVGLHSAKYDVPEDLIPMGAAWLAYLGLKA</sequence>
<accession>G7V9K6</accession>
<dbReference type="KEGG" id="tli:Tlie_0823"/>
<dbReference type="STRING" id="580340.Tlie_0823"/>
<evidence type="ECO:0000256" key="1">
    <source>
        <dbReference type="ARBA" id="ARBA00022801"/>
    </source>
</evidence>
<keyword evidence="1 4" id="KW-0378">Hydrolase</keyword>
<dbReference type="Proteomes" id="UP000005868">
    <property type="component" value="Chromosome"/>
</dbReference>
<reference evidence="5" key="1">
    <citation type="submission" date="2011-10" db="EMBL/GenBank/DDBJ databases">
        <title>The complete genome of chromosome of Thermovirga lienii DSM 17291.</title>
        <authorList>
            <consortium name="US DOE Joint Genome Institute (JGI-PGF)"/>
            <person name="Lucas S."/>
            <person name="Copeland A."/>
            <person name="Lapidus A."/>
            <person name="Glavina del Rio T."/>
            <person name="Dalin E."/>
            <person name="Tice H."/>
            <person name="Bruce D."/>
            <person name="Goodwin L."/>
            <person name="Pitluck S."/>
            <person name="Peters L."/>
            <person name="Mikhailova N."/>
            <person name="Saunders E."/>
            <person name="Kyrpides N."/>
            <person name="Mavromatis K."/>
            <person name="Ivanova N."/>
            <person name="Last F.I."/>
            <person name="Brettin T."/>
            <person name="Detter J.C."/>
            <person name="Han C."/>
            <person name="Larimer F."/>
            <person name="Land M."/>
            <person name="Hauser L."/>
            <person name="Markowitz V."/>
            <person name="Cheng J.-F."/>
            <person name="Hugenholtz P."/>
            <person name="Woyke T."/>
            <person name="Wu D."/>
            <person name="Spring S."/>
            <person name="Schroeder M."/>
            <person name="Brambilla E.-M."/>
            <person name="Klenk H.-P."/>
            <person name="Eisen J.A."/>
        </authorList>
    </citation>
    <scope>NUCLEOTIDE SEQUENCE [LARGE SCALE GENOMIC DNA]</scope>
    <source>
        <strain evidence="5">ATCC BAA-1197 / DSM 17291 / Cas60314</strain>
    </source>
</reference>
<feature type="binding site" evidence="2">
    <location>
        <position position="371"/>
    </location>
    <ligand>
        <name>Mn(2+)</name>
        <dbReference type="ChEBI" id="CHEBI:29035"/>
        <label>2</label>
    </ligand>
</feature>
<reference evidence="4 5" key="2">
    <citation type="journal article" date="2012" name="Stand. Genomic Sci.">
        <title>Genome sequence of the moderately thermophilic, amino-acid-degrading and sulfur-reducing bacterium Thermovirga lienii type strain (Cas60314(T)).</title>
        <authorList>
            <person name="Goker M."/>
            <person name="Saunders E."/>
            <person name="Lapidus A."/>
            <person name="Nolan M."/>
            <person name="Lucas S."/>
            <person name="Hammon N."/>
            <person name="Deshpande S."/>
            <person name="Cheng J.F."/>
            <person name="Han C."/>
            <person name="Tapia R."/>
            <person name="Goodwin L.A."/>
            <person name="Pitluck S."/>
            <person name="Liolios K."/>
            <person name="Mavromatis K."/>
            <person name="Pagani I."/>
            <person name="Ivanova N."/>
            <person name="Mikhailova N."/>
            <person name="Pati A."/>
            <person name="Chen A."/>
            <person name="Palaniappan K."/>
            <person name="Land M."/>
            <person name="Chang Y.J."/>
            <person name="Jeffries C.D."/>
            <person name="Brambilla E.M."/>
            <person name="Rohde M."/>
            <person name="Spring S."/>
            <person name="Detter J.C."/>
            <person name="Woyke T."/>
            <person name="Bristow J."/>
            <person name="Eisen J.A."/>
            <person name="Markowitz V."/>
            <person name="Hugenholtz P."/>
            <person name="Kyrpides N.C."/>
            <person name="Klenk H.P."/>
        </authorList>
    </citation>
    <scope>NUCLEOTIDE SEQUENCE [LARGE SCALE GENOMIC DNA]</scope>
    <source>
        <strain evidence="5">ATCC BAA-1197 / DSM 17291 / Cas60314</strain>
    </source>
</reference>
<keyword evidence="2" id="KW-0464">Manganese</keyword>
<feature type="binding site" evidence="2">
    <location>
        <position position="114"/>
    </location>
    <ligand>
        <name>Mn(2+)</name>
        <dbReference type="ChEBI" id="CHEBI:29035"/>
        <label>2</label>
    </ligand>
</feature>
<dbReference type="Pfam" id="PF01546">
    <property type="entry name" value="Peptidase_M20"/>
    <property type="match status" value="1"/>
</dbReference>
<dbReference type="NCBIfam" id="TIGR01891">
    <property type="entry name" value="amidohydrolases"/>
    <property type="match status" value="1"/>
</dbReference>
<protein>
    <submittedName>
        <fullName evidence="4">Amidohydrolase</fullName>
        <ecNumber evidence="4">3.5.1.47</ecNumber>
    </submittedName>
</protein>
<dbReference type="EMBL" id="CP003096">
    <property type="protein sequence ID" value="AER66556.1"/>
    <property type="molecule type" value="Genomic_DNA"/>
</dbReference>
<dbReference type="InterPro" id="IPR002933">
    <property type="entry name" value="Peptidase_M20"/>
</dbReference>